<dbReference type="PANTHER" id="PTHR38593:SF1">
    <property type="entry name" value="BLR2558 PROTEIN"/>
    <property type="match status" value="1"/>
</dbReference>
<dbReference type="InterPro" id="IPR012347">
    <property type="entry name" value="Ferritin-like"/>
</dbReference>
<reference evidence="4" key="1">
    <citation type="journal article" date="2014" name="Int. J. Syst. Evol. Microbiol.">
        <title>Complete genome sequence of Corynebacterium casei LMG S-19264T (=DSM 44701T), isolated from a smear-ripened cheese.</title>
        <authorList>
            <consortium name="US DOE Joint Genome Institute (JGI-PGF)"/>
            <person name="Walter F."/>
            <person name="Albersmeier A."/>
            <person name="Kalinowski J."/>
            <person name="Ruckert C."/>
        </authorList>
    </citation>
    <scope>NUCLEOTIDE SEQUENCE</scope>
    <source>
        <strain evidence="4">CGMCC 1.15493</strain>
    </source>
</reference>
<evidence type="ECO:0000256" key="1">
    <source>
        <dbReference type="SAM" id="MobiDB-lite"/>
    </source>
</evidence>
<evidence type="ECO:0000256" key="2">
    <source>
        <dbReference type="SAM" id="SignalP"/>
    </source>
</evidence>
<feature type="compositionally biased region" description="Low complexity" evidence="1">
    <location>
        <begin position="163"/>
        <end position="184"/>
    </location>
</feature>
<organism evidence="4 5">
    <name type="scientific">Aureimonas glaciei</name>
    <dbReference type="NCBI Taxonomy" id="1776957"/>
    <lineage>
        <taxon>Bacteria</taxon>
        <taxon>Pseudomonadati</taxon>
        <taxon>Pseudomonadota</taxon>
        <taxon>Alphaproteobacteria</taxon>
        <taxon>Hyphomicrobiales</taxon>
        <taxon>Aurantimonadaceae</taxon>
        <taxon>Aureimonas</taxon>
    </lineage>
</organism>
<name>A0A917DDK7_9HYPH</name>
<feature type="region of interest" description="Disordered" evidence="1">
    <location>
        <begin position="158"/>
        <end position="184"/>
    </location>
</feature>
<dbReference type="InterPro" id="IPR025419">
    <property type="entry name" value="DUF4142"/>
</dbReference>
<reference evidence="4" key="2">
    <citation type="submission" date="2020-09" db="EMBL/GenBank/DDBJ databases">
        <authorList>
            <person name="Sun Q."/>
            <person name="Zhou Y."/>
        </authorList>
    </citation>
    <scope>NUCLEOTIDE SEQUENCE</scope>
    <source>
        <strain evidence="4">CGMCC 1.15493</strain>
    </source>
</reference>
<proteinExistence type="predicted"/>
<evidence type="ECO:0000313" key="5">
    <source>
        <dbReference type="Proteomes" id="UP000613160"/>
    </source>
</evidence>
<accession>A0A917DDK7</accession>
<comment type="caution">
    <text evidence="4">The sequence shown here is derived from an EMBL/GenBank/DDBJ whole genome shotgun (WGS) entry which is preliminary data.</text>
</comment>
<feature type="domain" description="DUF4142" evidence="3">
    <location>
        <begin position="23"/>
        <end position="156"/>
    </location>
</feature>
<feature type="signal peptide" evidence="2">
    <location>
        <begin position="1"/>
        <end position="19"/>
    </location>
</feature>
<dbReference type="PANTHER" id="PTHR38593">
    <property type="entry name" value="BLR2558 PROTEIN"/>
    <property type="match status" value="1"/>
</dbReference>
<dbReference type="Gene3D" id="1.20.1260.10">
    <property type="match status" value="1"/>
</dbReference>
<dbReference type="RefSeq" id="WP_188853156.1">
    <property type="nucleotide sequence ID" value="NZ_BMJJ01000009.1"/>
</dbReference>
<keyword evidence="5" id="KW-1185">Reference proteome</keyword>
<evidence type="ECO:0000259" key="3">
    <source>
        <dbReference type="Pfam" id="PF13628"/>
    </source>
</evidence>
<evidence type="ECO:0000313" key="4">
    <source>
        <dbReference type="EMBL" id="GGD29024.1"/>
    </source>
</evidence>
<keyword evidence="2" id="KW-0732">Signal</keyword>
<gene>
    <name evidence="4" type="ORF">GCM10011335_35220</name>
</gene>
<feature type="chain" id="PRO_5037962304" description="DUF4142 domain-containing protein" evidence="2">
    <location>
        <begin position="20"/>
        <end position="184"/>
    </location>
</feature>
<sequence>MRNLLMVAGFSLMASSAMAQTAPQEFVAKAAAGGMYEIQSSEMVAADAAAPADVQAFAKQMIADHTKAAEDLKAAASKSNLTVPTAVDAKHQAMITELSGASDKVAVYLKQQLAAHEEAVALHEGYSSAGTDENLQAYAVATTPTLKMHLEHVQMLTGGGNAATGSTGATSTTSTGNSTTAPAN</sequence>
<dbReference type="EMBL" id="BMJJ01000009">
    <property type="protein sequence ID" value="GGD29024.1"/>
    <property type="molecule type" value="Genomic_DNA"/>
</dbReference>
<dbReference type="Proteomes" id="UP000613160">
    <property type="component" value="Unassembled WGS sequence"/>
</dbReference>
<protein>
    <recommendedName>
        <fullName evidence="3">DUF4142 domain-containing protein</fullName>
    </recommendedName>
</protein>
<dbReference type="AlphaFoldDB" id="A0A917DDK7"/>
<dbReference type="Pfam" id="PF13628">
    <property type="entry name" value="DUF4142"/>
    <property type="match status" value="1"/>
</dbReference>